<dbReference type="Proteomes" id="UP001595859">
    <property type="component" value="Unassembled WGS sequence"/>
</dbReference>
<keyword evidence="5" id="KW-1185">Reference proteome</keyword>
<protein>
    <submittedName>
        <fullName evidence="4">Uncharacterized protein</fullName>
    </submittedName>
</protein>
<comment type="caution">
    <text evidence="4">The sequence shown here is derived from an EMBL/GenBank/DDBJ whole genome shotgun (WGS) entry which is preliminary data.</text>
</comment>
<gene>
    <name evidence="4" type="ORF">ACFPCV_19630</name>
</gene>
<evidence type="ECO:0000259" key="3">
    <source>
        <dbReference type="Pfam" id="PF20028"/>
    </source>
</evidence>
<evidence type="ECO:0000313" key="5">
    <source>
        <dbReference type="Proteomes" id="UP001595859"/>
    </source>
</evidence>
<feature type="domain" description="vWA-MoxR associated protein C-terminal" evidence="3">
    <location>
        <begin position="233"/>
        <end position="471"/>
    </location>
</feature>
<evidence type="ECO:0000313" key="4">
    <source>
        <dbReference type="EMBL" id="MFC4855727.1"/>
    </source>
</evidence>
<evidence type="ECO:0000259" key="1">
    <source>
        <dbReference type="Pfam" id="PF19916"/>
    </source>
</evidence>
<feature type="domain" description="vWA-MoxR associated protein middle region 0" evidence="1">
    <location>
        <begin position="103"/>
        <end position="204"/>
    </location>
</feature>
<dbReference type="Pfam" id="PF20028">
    <property type="entry name" value="VMAP-C"/>
    <property type="match status" value="1"/>
</dbReference>
<dbReference type="InterPro" id="IPR045431">
    <property type="entry name" value="EAD2"/>
</dbReference>
<dbReference type="EMBL" id="JBHSIS010000008">
    <property type="protein sequence ID" value="MFC4855727.1"/>
    <property type="molecule type" value="Genomic_DNA"/>
</dbReference>
<organism evidence="4 5">
    <name type="scientific">Actinophytocola glycyrrhizae</name>
    <dbReference type="NCBI Taxonomy" id="2044873"/>
    <lineage>
        <taxon>Bacteria</taxon>
        <taxon>Bacillati</taxon>
        <taxon>Actinomycetota</taxon>
        <taxon>Actinomycetes</taxon>
        <taxon>Pseudonocardiales</taxon>
        <taxon>Pseudonocardiaceae</taxon>
    </lineage>
</organism>
<reference evidence="5" key="1">
    <citation type="journal article" date="2019" name="Int. J. Syst. Evol. Microbiol.">
        <title>The Global Catalogue of Microorganisms (GCM) 10K type strain sequencing project: providing services to taxonomists for standard genome sequencing and annotation.</title>
        <authorList>
            <consortium name="The Broad Institute Genomics Platform"/>
            <consortium name="The Broad Institute Genome Sequencing Center for Infectious Disease"/>
            <person name="Wu L."/>
            <person name="Ma J."/>
        </authorList>
    </citation>
    <scope>NUCLEOTIDE SEQUENCE [LARGE SCALE GENOMIC DNA]</scope>
    <source>
        <strain evidence="5">ZS-22-S1</strain>
    </source>
</reference>
<dbReference type="Pfam" id="PF19916">
    <property type="entry name" value="VMAP-M0"/>
    <property type="match status" value="1"/>
</dbReference>
<dbReference type="InterPro" id="IPR045555">
    <property type="entry name" value="VMAP-M0"/>
</dbReference>
<dbReference type="RefSeq" id="WP_378057683.1">
    <property type="nucleotide sequence ID" value="NZ_JBHSIS010000008.1"/>
</dbReference>
<proteinExistence type="predicted"/>
<feature type="domain" description="Effector-associated" evidence="2">
    <location>
        <begin position="16"/>
        <end position="94"/>
    </location>
</feature>
<dbReference type="InterPro" id="IPR045450">
    <property type="entry name" value="VMAP_C"/>
</dbReference>
<name>A0ABV9S257_9PSEU</name>
<dbReference type="Pfam" id="PF19956">
    <property type="entry name" value="EAD2"/>
    <property type="match status" value="1"/>
</dbReference>
<accession>A0ABV9S257</accession>
<evidence type="ECO:0000259" key="2">
    <source>
        <dbReference type="Pfam" id="PF19956"/>
    </source>
</evidence>
<sequence length="489" mass="54637">MASGNAGGALWPLIGALRELPCLSSVQDRNLVVRLLTDRLGHLPIEESPRIEQHLINIVEALQRRPDGLPALTEVLGVLDEGTIYLPEVRRIVAERDADEMWPEGERARLFGLLSGMIFKDLVELYHEVAGVNAPALPAETTYREVFFTLETLNADATGLPKPIVFVEHLAHGRRPELSTELRRWSDRQASRLELITELQALRRAFHAPPPGPAPNEPAYLVLMLRRVGLAGDRYQLCHWMQIDLSEGWYPERGDDFFGTLEGVKRQVAVLIEEVETKWAKYQPDIRIEVVLSGELLNLDVDQWPWEVESTLPVPIGCRYSFAIRSLDRMQTGKWHRSWHARWTVLTGQLQQYGAVDPESARGGEGGDDIRRLVADFENNAKLVSLTLSAPPDGSANGGDEVAVGLRAGVPVMVWHREDCDSEAFLAAARELLHGDGPGTVLQRIKQVRTTAYQSHAEHVGHRLAMLWDDPHRLVVPPDLGPPREANVA</sequence>